<feature type="transmembrane region" description="Helical" evidence="1">
    <location>
        <begin position="12"/>
        <end position="31"/>
    </location>
</feature>
<name>A0A846QSZ1_9BACT</name>
<proteinExistence type="predicted"/>
<accession>A0A846QSZ1</accession>
<keyword evidence="1" id="KW-0472">Membrane</keyword>
<keyword evidence="1" id="KW-1133">Transmembrane helix</keyword>
<dbReference type="AlphaFoldDB" id="A0A846QSZ1"/>
<dbReference type="EMBL" id="JAATJA010000002">
    <property type="protein sequence ID" value="NJB68575.1"/>
    <property type="molecule type" value="Genomic_DNA"/>
</dbReference>
<sequence>MRKTQTLHKSNLVRGLVCLAVLAVFFTLFNLRTATRTKDIRRETQRAESVRQRQQILHPLYAEFVSSLKTRASSLPLPESTTLATGDIEGVKPDITALARSCNLLPQCVNCDPLSLALEEGRMAVDITVTGGLGDFRDFYVELGALPYLRDIERMRVTEGPGVTSFQLKAWVAVDNG</sequence>
<protein>
    <submittedName>
        <fullName evidence="2">Uncharacterized protein</fullName>
    </submittedName>
</protein>
<evidence type="ECO:0000256" key="1">
    <source>
        <dbReference type="SAM" id="Phobius"/>
    </source>
</evidence>
<reference evidence="2 3" key="1">
    <citation type="submission" date="2020-03" db="EMBL/GenBank/DDBJ databases">
        <title>Genomic Encyclopedia of Type Strains, Phase IV (KMG-IV): sequencing the most valuable type-strain genomes for metagenomic binning, comparative biology and taxonomic classification.</title>
        <authorList>
            <person name="Goeker M."/>
        </authorList>
    </citation>
    <scope>NUCLEOTIDE SEQUENCE [LARGE SCALE GENOMIC DNA]</scope>
    <source>
        <strain evidence="2 3">DSM 24233</strain>
    </source>
</reference>
<evidence type="ECO:0000313" key="2">
    <source>
        <dbReference type="EMBL" id="NJB68575.1"/>
    </source>
</evidence>
<evidence type="ECO:0000313" key="3">
    <source>
        <dbReference type="Proteomes" id="UP000580856"/>
    </source>
</evidence>
<organism evidence="2 3">
    <name type="scientific">Desulfobaculum xiamenense</name>
    <dbReference type="NCBI Taxonomy" id="995050"/>
    <lineage>
        <taxon>Bacteria</taxon>
        <taxon>Pseudomonadati</taxon>
        <taxon>Thermodesulfobacteriota</taxon>
        <taxon>Desulfovibrionia</taxon>
        <taxon>Desulfovibrionales</taxon>
        <taxon>Desulfovibrionaceae</taxon>
        <taxon>Desulfobaculum</taxon>
    </lineage>
</organism>
<keyword evidence="1" id="KW-0812">Transmembrane</keyword>
<dbReference type="RefSeq" id="WP_167941629.1">
    <property type="nucleotide sequence ID" value="NZ_JAATJA010000002.1"/>
</dbReference>
<keyword evidence="3" id="KW-1185">Reference proteome</keyword>
<gene>
    <name evidence="2" type="ORF">GGQ74_002248</name>
</gene>
<dbReference type="Proteomes" id="UP000580856">
    <property type="component" value="Unassembled WGS sequence"/>
</dbReference>
<comment type="caution">
    <text evidence="2">The sequence shown here is derived from an EMBL/GenBank/DDBJ whole genome shotgun (WGS) entry which is preliminary data.</text>
</comment>